<dbReference type="Proteomes" id="UP001314170">
    <property type="component" value="Unassembled WGS sequence"/>
</dbReference>
<dbReference type="AlphaFoldDB" id="A0AAV1SEH6"/>
<feature type="compositionally biased region" description="Polar residues" evidence="1">
    <location>
        <begin position="95"/>
        <end position="106"/>
    </location>
</feature>
<protein>
    <submittedName>
        <fullName evidence="2">Uncharacterized protein</fullName>
    </submittedName>
</protein>
<reference evidence="2 3" key="1">
    <citation type="submission" date="2024-01" db="EMBL/GenBank/DDBJ databases">
        <authorList>
            <person name="Waweru B."/>
        </authorList>
    </citation>
    <scope>NUCLEOTIDE SEQUENCE [LARGE SCALE GENOMIC DNA]</scope>
</reference>
<feature type="region of interest" description="Disordered" evidence="1">
    <location>
        <begin position="95"/>
        <end position="123"/>
    </location>
</feature>
<keyword evidence="3" id="KW-1185">Reference proteome</keyword>
<organism evidence="2 3">
    <name type="scientific">Dovyalis caffra</name>
    <dbReference type="NCBI Taxonomy" id="77055"/>
    <lineage>
        <taxon>Eukaryota</taxon>
        <taxon>Viridiplantae</taxon>
        <taxon>Streptophyta</taxon>
        <taxon>Embryophyta</taxon>
        <taxon>Tracheophyta</taxon>
        <taxon>Spermatophyta</taxon>
        <taxon>Magnoliopsida</taxon>
        <taxon>eudicotyledons</taxon>
        <taxon>Gunneridae</taxon>
        <taxon>Pentapetalae</taxon>
        <taxon>rosids</taxon>
        <taxon>fabids</taxon>
        <taxon>Malpighiales</taxon>
        <taxon>Salicaceae</taxon>
        <taxon>Flacourtieae</taxon>
        <taxon>Dovyalis</taxon>
    </lineage>
</organism>
<name>A0AAV1SEH6_9ROSI</name>
<comment type="caution">
    <text evidence="2">The sequence shown here is derived from an EMBL/GenBank/DDBJ whole genome shotgun (WGS) entry which is preliminary data.</text>
</comment>
<gene>
    <name evidence="2" type="ORF">DCAF_LOCUS21386</name>
</gene>
<evidence type="ECO:0000256" key="1">
    <source>
        <dbReference type="SAM" id="MobiDB-lite"/>
    </source>
</evidence>
<proteinExistence type="predicted"/>
<evidence type="ECO:0000313" key="3">
    <source>
        <dbReference type="Proteomes" id="UP001314170"/>
    </source>
</evidence>
<sequence>MRVEEKVMVEKHNIIPWDSLKAVFIVLSSIVFGAKQDGLRPNNLPDDGPLPIAFLQPLLQAPSQRTSLSHLAHLSLLLRVFDSPQAILLRLRSTSAPPSSGRMTGSTRRHMTGSHPANGLLSGQKDNRQAKMALPRNAAKGKQLHFRRMCISYAWQQSRILEVVAARELRAADYPYEAISLISYVRKSSTTAIIVTCLAFSKPRKPPKWQNHMVIKQEYIRNREKANQKTKNYLR</sequence>
<dbReference type="EMBL" id="CAWUPB010001173">
    <property type="protein sequence ID" value="CAK7348683.1"/>
    <property type="molecule type" value="Genomic_DNA"/>
</dbReference>
<accession>A0AAV1SEH6</accession>
<evidence type="ECO:0000313" key="2">
    <source>
        <dbReference type="EMBL" id="CAK7348683.1"/>
    </source>
</evidence>